<reference evidence="2" key="1">
    <citation type="submission" date="2023-10" db="EMBL/GenBank/DDBJ databases">
        <title>Genome assembly of Pristionchus species.</title>
        <authorList>
            <person name="Yoshida K."/>
            <person name="Sommer R.J."/>
        </authorList>
    </citation>
    <scope>NUCLEOTIDE SEQUENCE</scope>
    <source>
        <strain evidence="2">RS0144</strain>
    </source>
</reference>
<keyword evidence="3" id="KW-1185">Reference proteome</keyword>
<evidence type="ECO:0000256" key="1">
    <source>
        <dbReference type="SAM" id="MobiDB-lite"/>
    </source>
</evidence>
<gene>
    <name evidence="2" type="ORF">PENTCL1PPCAC_20001</name>
</gene>
<comment type="caution">
    <text evidence="2">The sequence shown here is derived from an EMBL/GenBank/DDBJ whole genome shotgun (WGS) entry which is preliminary data.</text>
</comment>
<dbReference type="Proteomes" id="UP001432027">
    <property type="component" value="Unassembled WGS sequence"/>
</dbReference>
<sequence length="76" mass="8609">SPIDSRWRKIYDQLVTARKRIELLEKSISDIMGEEMPRMEEDTSETIEMEKGRRSSKVAAISGGGEDPPAKKSIRS</sequence>
<evidence type="ECO:0000313" key="2">
    <source>
        <dbReference type="EMBL" id="GMS97826.1"/>
    </source>
</evidence>
<proteinExistence type="predicted"/>
<organism evidence="2 3">
    <name type="scientific">Pristionchus entomophagus</name>
    <dbReference type="NCBI Taxonomy" id="358040"/>
    <lineage>
        <taxon>Eukaryota</taxon>
        <taxon>Metazoa</taxon>
        <taxon>Ecdysozoa</taxon>
        <taxon>Nematoda</taxon>
        <taxon>Chromadorea</taxon>
        <taxon>Rhabditida</taxon>
        <taxon>Rhabditina</taxon>
        <taxon>Diplogasteromorpha</taxon>
        <taxon>Diplogasteroidea</taxon>
        <taxon>Neodiplogasteridae</taxon>
        <taxon>Pristionchus</taxon>
    </lineage>
</organism>
<protein>
    <submittedName>
        <fullName evidence="2">Uncharacterized protein</fullName>
    </submittedName>
</protein>
<name>A0AAV5TU90_9BILA</name>
<dbReference type="AlphaFoldDB" id="A0AAV5TU90"/>
<accession>A0AAV5TU90</accession>
<feature type="non-terminal residue" evidence="2">
    <location>
        <position position="1"/>
    </location>
</feature>
<dbReference type="EMBL" id="BTSX01000004">
    <property type="protein sequence ID" value="GMS97826.1"/>
    <property type="molecule type" value="Genomic_DNA"/>
</dbReference>
<feature type="region of interest" description="Disordered" evidence="1">
    <location>
        <begin position="36"/>
        <end position="76"/>
    </location>
</feature>
<evidence type="ECO:0000313" key="3">
    <source>
        <dbReference type="Proteomes" id="UP001432027"/>
    </source>
</evidence>